<evidence type="ECO:0000256" key="1">
    <source>
        <dbReference type="ARBA" id="ARBA00005056"/>
    </source>
</evidence>
<dbReference type="SUPFAM" id="SSF51735">
    <property type="entry name" value="NAD(P)-binding Rossmann-fold domains"/>
    <property type="match status" value="1"/>
</dbReference>
<keyword evidence="6" id="KW-0028">Amino-acid biosynthesis</keyword>
<dbReference type="GO" id="GO:0009088">
    <property type="term" value="P:threonine biosynthetic process"/>
    <property type="evidence" value="ECO:0007669"/>
    <property type="project" value="UniProtKB-UniPathway"/>
</dbReference>
<dbReference type="SUPFAM" id="SSF55347">
    <property type="entry name" value="Glyceraldehyde-3-phosphate dehydrogenase-like, C-terminal domain"/>
    <property type="match status" value="1"/>
</dbReference>
<accession>A0A382TK54</accession>
<evidence type="ECO:0000313" key="12">
    <source>
        <dbReference type="EMBL" id="SVD21818.1"/>
    </source>
</evidence>
<comment type="similarity">
    <text evidence="3">Belongs to the homoserine dehydrogenase family.</text>
</comment>
<reference evidence="12" key="1">
    <citation type="submission" date="2018-05" db="EMBL/GenBank/DDBJ databases">
        <authorList>
            <person name="Lanie J.A."/>
            <person name="Ng W.-L."/>
            <person name="Kazmierczak K.M."/>
            <person name="Andrzejewski T.M."/>
            <person name="Davidsen T.M."/>
            <person name="Wayne K.J."/>
            <person name="Tettelin H."/>
            <person name="Glass J.I."/>
            <person name="Rusch D."/>
            <person name="Podicherti R."/>
            <person name="Tsui H.-C.T."/>
            <person name="Winkler M.E."/>
        </authorList>
    </citation>
    <scope>NUCLEOTIDE SEQUENCE</scope>
</reference>
<dbReference type="Pfam" id="PF00742">
    <property type="entry name" value="Homoserine_dh"/>
    <property type="match status" value="1"/>
</dbReference>
<evidence type="ECO:0000259" key="11">
    <source>
        <dbReference type="Pfam" id="PF03447"/>
    </source>
</evidence>
<dbReference type="UniPathway" id="UPA00051">
    <property type="reaction ID" value="UER00465"/>
</dbReference>
<dbReference type="InterPro" id="IPR001342">
    <property type="entry name" value="HDH_cat"/>
</dbReference>
<evidence type="ECO:0000256" key="5">
    <source>
        <dbReference type="ARBA" id="ARBA00013376"/>
    </source>
</evidence>
<dbReference type="EMBL" id="UINC01136821">
    <property type="protein sequence ID" value="SVD21818.1"/>
    <property type="molecule type" value="Genomic_DNA"/>
</dbReference>
<protein>
    <recommendedName>
        <fullName evidence="5">Homoserine dehydrogenase</fullName>
        <ecNumber evidence="4">1.1.1.3</ecNumber>
    </recommendedName>
</protein>
<dbReference type="NCBIfam" id="NF004976">
    <property type="entry name" value="PRK06349.1"/>
    <property type="match status" value="1"/>
</dbReference>
<keyword evidence="7" id="KW-0791">Threonine biosynthesis</keyword>
<evidence type="ECO:0000256" key="3">
    <source>
        <dbReference type="ARBA" id="ARBA00006753"/>
    </source>
</evidence>
<feature type="domain" description="Homoserine dehydrogenase catalytic" evidence="10">
    <location>
        <begin position="141"/>
        <end position="255"/>
    </location>
</feature>
<dbReference type="InterPro" id="IPR036291">
    <property type="entry name" value="NAD(P)-bd_dom_sf"/>
</dbReference>
<dbReference type="InterPro" id="IPR019811">
    <property type="entry name" value="HDH_CS"/>
</dbReference>
<keyword evidence="9" id="KW-0486">Methionine biosynthesis</keyword>
<evidence type="ECO:0000256" key="4">
    <source>
        <dbReference type="ARBA" id="ARBA00013213"/>
    </source>
</evidence>
<evidence type="ECO:0000256" key="7">
    <source>
        <dbReference type="ARBA" id="ARBA00022697"/>
    </source>
</evidence>
<feature type="non-terminal residue" evidence="12">
    <location>
        <position position="259"/>
    </location>
</feature>
<dbReference type="FunFam" id="3.30.360.10:FF:000005">
    <property type="entry name" value="Homoserine dehydrogenase"/>
    <property type="match status" value="1"/>
</dbReference>
<evidence type="ECO:0000256" key="2">
    <source>
        <dbReference type="ARBA" id="ARBA00005062"/>
    </source>
</evidence>
<keyword evidence="8" id="KW-0560">Oxidoreductase</keyword>
<organism evidence="12">
    <name type="scientific">marine metagenome</name>
    <dbReference type="NCBI Taxonomy" id="408172"/>
    <lineage>
        <taxon>unclassified sequences</taxon>
        <taxon>metagenomes</taxon>
        <taxon>ecological metagenomes</taxon>
    </lineage>
</organism>
<dbReference type="GO" id="GO:0004412">
    <property type="term" value="F:homoserine dehydrogenase activity"/>
    <property type="evidence" value="ECO:0007669"/>
    <property type="project" value="UniProtKB-EC"/>
</dbReference>
<name>A0A382TK54_9ZZZZ</name>
<dbReference type="Pfam" id="PF03447">
    <property type="entry name" value="NAD_binding_3"/>
    <property type="match status" value="1"/>
</dbReference>
<sequence>MNSHRKVIGIGLLGLGVVGGGVLKAINGKSTLLAQEIGLPVSVIKVLVRDLNKERHLEVTKSLLTTDPMEVIASPDVDVVIEVMGGEQPALDYISKAIQMGKSVITANKEVMAKHGYELLGMAMERGVHLLFEASVGGGIPIIGPLTKDLAANNIEATRAIINGTTNYILTKMSYDDMEFGDALREAQALGYAEADPASDIEGTDAAYKLAILASLAFRTRVKNEDVYREGISSITAKDIRYADELGYAVKLMAIAKRR</sequence>
<proteinExistence type="inferred from homology"/>
<dbReference type="PANTHER" id="PTHR43331:SF1">
    <property type="entry name" value="HOMOSERINE DEHYDROGENASE"/>
    <property type="match status" value="1"/>
</dbReference>
<dbReference type="UniPathway" id="UPA00050">
    <property type="reaction ID" value="UER00063"/>
</dbReference>
<evidence type="ECO:0000259" key="10">
    <source>
        <dbReference type="Pfam" id="PF00742"/>
    </source>
</evidence>
<dbReference type="InterPro" id="IPR005106">
    <property type="entry name" value="Asp/hSer_DH_NAD-bd"/>
</dbReference>
<evidence type="ECO:0000256" key="6">
    <source>
        <dbReference type="ARBA" id="ARBA00022605"/>
    </source>
</evidence>
<dbReference type="PANTHER" id="PTHR43331">
    <property type="entry name" value="HOMOSERINE DEHYDROGENASE"/>
    <property type="match status" value="1"/>
</dbReference>
<evidence type="ECO:0000256" key="8">
    <source>
        <dbReference type="ARBA" id="ARBA00023002"/>
    </source>
</evidence>
<dbReference type="EC" id="1.1.1.3" evidence="4"/>
<dbReference type="GO" id="GO:0009086">
    <property type="term" value="P:methionine biosynthetic process"/>
    <property type="evidence" value="ECO:0007669"/>
    <property type="project" value="UniProtKB-KW"/>
</dbReference>
<dbReference type="AlphaFoldDB" id="A0A382TK54"/>
<dbReference type="Gene3D" id="3.40.50.720">
    <property type="entry name" value="NAD(P)-binding Rossmann-like Domain"/>
    <property type="match status" value="1"/>
</dbReference>
<comment type="pathway">
    <text evidence="2">Amino-acid biosynthesis; L-methionine biosynthesis via de novo pathway; L-homoserine from L-aspartate: step 3/3.</text>
</comment>
<feature type="domain" description="Aspartate/homoserine dehydrogenase NAD-binding" evidence="11">
    <location>
        <begin position="14"/>
        <end position="133"/>
    </location>
</feature>
<comment type="pathway">
    <text evidence="1">Amino-acid biosynthesis; L-threonine biosynthesis; L-threonine from L-aspartate: step 3/5.</text>
</comment>
<evidence type="ECO:0000256" key="9">
    <source>
        <dbReference type="ARBA" id="ARBA00023167"/>
    </source>
</evidence>
<dbReference type="GO" id="GO:0050661">
    <property type="term" value="F:NADP binding"/>
    <property type="evidence" value="ECO:0007669"/>
    <property type="project" value="InterPro"/>
</dbReference>
<gene>
    <name evidence="12" type="ORF">METZ01_LOCUS374672</name>
</gene>
<dbReference type="Gene3D" id="3.30.360.10">
    <property type="entry name" value="Dihydrodipicolinate Reductase, domain 2"/>
    <property type="match status" value="1"/>
</dbReference>
<dbReference type="PROSITE" id="PS01042">
    <property type="entry name" value="HOMOSER_DHGENASE"/>
    <property type="match status" value="1"/>
</dbReference>